<keyword evidence="8" id="KW-1185">Reference proteome</keyword>
<reference evidence="6 8" key="1">
    <citation type="journal article" date="2011" name="Nature">
        <title>The Medicago genome provides insight into the evolution of rhizobial symbioses.</title>
        <authorList>
            <person name="Young N.D."/>
            <person name="Debelle F."/>
            <person name="Oldroyd G.E."/>
            <person name="Geurts R."/>
            <person name="Cannon S.B."/>
            <person name="Udvardi M.K."/>
            <person name="Benedito V.A."/>
            <person name="Mayer K.F."/>
            <person name="Gouzy J."/>
            <person name="Schoof H."/>
            <person name="Van de Peer Y."/>
            <person name="Proost S."/>
            <person name="Cook D.R."/>
            <person name="Meyers B.C."/>
            <person name="Spannagl M."/>
            <person name="Cheung F."/>
            <person name="De Mita S."/>
            <person name="Krishnakumar V."/>
            <person name="Gundlach H."/>
            <person name="Zhou S."/>
            <person name="Mudge J."/>
            <person name="Bharti A.K."/>
            <person name="Murray J.D."/>
            <person name="Naoumkina M.A."/>
            <person name="Rosen B."/>
            <person name="Silverstein K.A."/>
            <person name="Tang H."/>
            <person name="Rombauts S."/>
            <person name="Zhao P.X."/>
            <person name="Zhou P."/>
            <person name="Barbe V."/>
            <person name="Bardou P."/>
            <person name="Bechner M."/>
            <person name="Bellec A."/>
            <person name="Berger A."/>
            <person name="Berges H."/>
            <person name="Bidwell S."/>
            <person name="Bisseling T."/>
            <person name="Choisne N."/>
            <person name="Couloux A."/>
            <person name="Denny R."/>
            <person name="Deshpande S."/>
            <person name="Dai X."/>
            <person name="Doyle J.J."/>
            <person name="Dudez A.M."/>
            <person name="Farmer A.D."/>
            <person name="Fouteau S."/>
            <person name="Franken C."/>
            <person name="Gibelin C."/>
            <person name="Gish J."/>
            <person name="Goldstein S."/>
            <person name="Gonzalez A.J."/>
            <person name="Green P.J."/>
            <person name="Hallab A."/>
            <person name="Hartog M."/>
            <person name="Hua A."/>
            <person name="Humphray S.J."/>
            <person name="Jeong D.H."/>
            <person name="Jing Y."/>
            <person name="Jocker A."/>
            <person name="Kenton S.M."/>
            <person name="Kim D.J."/>
            <person name="Klee K."/>
            <person name="Lai H."/>
            <person name="Lang C."/>
            <person name="Lin S."/>
            <person name="Macmil S.L."/>
            <person name="Magdelenat G."/>
            <person name="Matthews L."/>
            <person name="McCorrison J."/>
            <person name="Monaghan E.L."/>
            <person name="Mun J.H."/>
            <person name="Najar F.Z."/>
            <person name="Nicholson C."/>
            <person name="Noirot C."/>
            <person name="O'Bleness M."/>
            <person name="Paule C.R."/>
            <person name="Poulain J."/>
            <person name="Prion F."/>
            <person name="Qin B."/>
            <person name="Qu C."/>
            <person name="Retzel E.F."/>
            <person name="Riddle C."/>
            <person name="Sallet E."/>
            <person name="Samain S."/>
            <person name="Samson N."/>
            <person name="Sanders I."/>
            <person name="Saurat O."/>
            <person name="Scarpelli C."/>
            <person name="Schiex T."/>
            <person name="Segurens B."/>
            <person name="Severin A.J."/>
            <person name="Sherrier D.J."/>
            <person name="Shi R."/>
            <person name="Sims S."/>
            <person name="Singer S.R."/>
            <person name="Sinharoy S."/>
            <person name="Sterck L."/>
            <person name="Viollet A."/>
            <person name="Wang B.B."/>
            <person name="Wang K."/>
            <person name="Wang M."/>
            <person name="Wang X."/>
            <person name="Warfsmann J."/>
            <person name="Weissenbach J."/>
            <person name="White D.D."/>
            <person name="White J.D."/>
            <person name="Wiley G.B."/>
            <person name="Wincker P."/>
            <person name="Xing Y."/>
            <person name="Yang L."/>
            <person name="Yao Z."/>
            <person name="Ying F."/>
            <person name="Zhai J."/>
            <person name="Zhou L."/>
            <person name="Zuber A."/>
            <person name="Denarie J."/>
            <person name="Dixon R.A."/>
            <person name="May G.D."/>
            <person name="Schwartz D.C."/>
            <person name="Rogers J."/>
            <person name="Quetier F."/>
            <person name="Town C.D."/>
            <person name="Roe B.A."/>
        </authorList>
    </citation>
    <scope>NUCLEOTIDE SEQUENCE [LARGE SCALE GENOMIC DNA]</scope>
    <source>
        <strain evidence="6">A17</strain>
        <strain evidence="7 8">cv. Jemalong A17</strain>
    </source>
</reference>
<dbReference type="Gene3D" id="1.20.5.4130">
    <property type="match status" value="1"/>
</dbReference>
<evidence type="ECO:0000256" key="2">
    <source>
        <dbReference type="ARBA" id="ARBA00022741"/>
    </source>
</evidence>
<reference evidence="7" key="3">
    <citation type="submission" date="2015-04" db="UniProtKB">
        <authorList>
            <consortium name="EnsemblPlants"/>
        </authorList>
    </citation>
    <scope>IDENTIFICATION</scope>
    <source>
        <strain evidence="7">cv. Jemalong A17</strain>
    </source>
</reference>
<protein>
    <submittedName>
        <fullName evidence="6">NBS-LRR type disease resistance protein</fullName>
    </submittedName>
</protein>
<dbReference type="InterPro" id="IPR038005">
    <property type="entry name" value="RX-like_CC"/>
</dbReference>
<dbReference type="PANTHER" id="PTHR19338">
    <property type="entry name" value="TRANSLOCASE OF INNER MITOCHONDRIAL MEMBRANE 13 HOMOLOG"/>
    <property type="match status" value="1"/>
</dbReference>
<evidence type="ECO:0000259" key="4">
    <source>
        <dbReference type="Pfam" id="PF00931"/>
    </source>
</evidence>
<name>A0A072UWL6_MEDTR</name>
<dbReference type="EMBL" id="CM001219">
    <property type="protein sequence ID" value="KEH33992.1"/>
    <property type="molecule type" value="Genomic_DNA"/>
</dbReference>
<dbReference type="Gene3D" id="3.40.50.300">
    <property type="entry name" value="P-loop containing nucleotide triphosphate hydrolases"/>
    <property type="match status" value="1"/>
</dbReference>
<dbReference type="Pfam" id="PF00931">
    <property type="entry name" value="NB-ARC"/>
    <property type="match status" value="1"/>
</dbReference>
<reference evidence="6 8" key="2">
    <citation type="journal article" date="2014" name="BMC Genomics">
        <title>An improved genome release (version Mt4.0) for the model legume Medicago truncatula.</title>
        <authorList>
            <person name="Tang H."/>
            <person name="Krishnakumar V."/>
            <person name="Bidwell S."/>
            <person name="Rosen B."/>
            <person name="Chan A."/>
            <person name="Zhou S."/>
            <person name="Gentzbittel L."/>
            <person name="Childs K.L."/>
            <person name="Yandell M."/>
            <person name="Gundlach H."/>
            <person name="Mayer K.F."/>
            <person name="Schwartz D.C."/>
            <person name="Town C.D."/>
        </authorList>
    </citation>
    <scope>GENOME REANNOTATION</scope>
    <source>
        <strain evidence="6">A17</strain>
        <strain evidence="7 8">cv. Jemalong A17</strain>
    </source>
</reference>
<accession>A0A072UWL6</accession>
<sequence length="247" mass="28180">MAEMAVSFAVDQLLHLLREEAGLLKGIHNEFANIKDELEIIQASLKDADRRAAAEEDSNNEGVKSWQPRDLGCLALLHKIAYLLKTMKDRHQIASEIQDIKLFIRGIKEKSHRYEFQILPSNEQESRSFRKSQNVKWHDPRTAALYIGEAEMVGLQAPRKQMIGWLVEGRSERTVISVVGMGGLGKTTLARKVFDSKEVAGHFEFRVWIKVLQSYYTEGLLRGMLNELYKQKGEEPPKGISKMDEGR</sequence>
<dbReference type="InterPro" id="IPR041118">
    <property type="entry name" value="Rx_N"/>
</dbReference>
<dbReference type="GO" id="GO:0006952">
    <property type="term" value="P:defense response"/>
    <property type="evidence" value="ECO:0007669"/>
    <property type="project" value="UniProtKB-KW"/>
</dbReference>
<evidence type="ECO:0000313" key="6">
    <source>
        <dbReference type="EMBL" id="KEH33992.1"/>
    </source>
</evidence>
<evidence type="ECO:0000313" key="8">
    <source>
        <dbReference type="Proteomes" id="UP000002051"/>
    </source>
</evidence>
<gene>
    <name evidence="6" type="ordered locus">MTR_3g056630</name>
</gene>
<dbReference type="PANTHER" id="PTHR19338:SF32">
    <property type="entry name" value="OS06G0287500 PROTEIN"/>
    <property type="match status" value="1"/>
</dbReference>
<keyword evidence="2" id="KW-0547">Nucleotide-binding</keyword>
<dbReference type="InterPro" id="IPR027417">
    <property type="entry name" value="P-loop_NTPase"/>
</dbReference>
<dbReference type="Proteomes" id="UP000002051">
    <property type="component" value="Chromosome 3"/>
</dbReference>
<dbReference type="GO" id="GO:0043531">
    <property type="term" value="F:ADP binding"/>
    <property type="evidence" value="ECO:0007669"/>
    <property type="project" value="InterPro"/>
</dbReference>
<dbReference type="STRING" id="3880.A0A072UWL6"/>
<keyword evidence="3" id="KW-0611">Plant defense</keyword>
<feature type="domain" description="NB-ARC" evidence="4">
    <location>
        <begin position="160"/>
        <end position="234"/>
    </location>
</feature>
<evidence type="ECO:0000313" key="7">
    <source>
        <dbReference type="EnsemblPlants" id="KEH33992"/>
    </source>
</evidence>
<dbReference type="SUPFAM" id="SSF52540">
    <property type="entry name" value="P-loop containing nucleoside triphosphate hydrolases"/>
    <property type="match status" value="1"/>
</dbReference>
<dbReference type="Pfam" id="PF18052">
    <property type="entry name" value="Rx_N"/>
    <property type="match status" value="1"/>
</dbReference>
<dbReference type="InterPro" id="IPR002182">
    <property type="entry name" value="NB-ARC"/>
</dbReference>
<dbReference type="AlphaFoldDB" id="A0A072UWL6"/>
<keyword evidence="1" id="KW-0677">Repeat</keyword>
<evidence type="ECO:0000256" key="1">
    <source>
        <dbReference type="ARBA" id="ARBA00022737"/>
    </source>
</evidence>
<proteinExistence type="predicted"/>
<dbReference type="HOGENOM" id="CLU_000837_29_0_1"/>
<dbReference type="EnsemblPlants" id="KEH33992">
    <property type="protein sequence ID" value="KEH33992"/>
    <property type="gene ID" value="MTR_3g056630"/>
</dbReference>
<feature type="domain" description="Disease resistance N-terminal" evidence="5">
    <location>
        <begin position="5"/>
        <end position="66"/>
    </location>
</feature>
<evidence type="ECO:0000256" key="3">
    <source>
        <dbReference type="ARBA" id="ARBA00022821"/>
    </source>
</evidence>
<dbReference type="CDD" id="cd14798">
    <property type="entry name" value="RX-CC_like"/>
    <property type="match status" value="1"/>
</dbReference>
<evidence type="ECO:0000259" key="5">
    <source>
        <dbReference type="Pfam" id="PF18052"/>
    </source>
</evidence>
<organism evidence="6 8">
    <name type="scientific">Medicago truncatula</name>
    <name type="common">Barrel medic</name>
    <name type="synonym">Medicago tribuloides</name>
    <dbReference type="NCBI Taxonomy" id="3880"/>
    <lineage>
        <taxon>Eukaryota</taxon>
        <taxon>Viridiplantae</taxon>
        <taxon>Streptophyta</taxon>
        <taxon>Embryophyta</taxon>
        <taxon>Tracheophyta</taxon>
        <taxon>Spermatophyta</taxon>
        <taxon>Magnoliopsida</taxon>
        <taxon>eudicotyledons</taxon>
        <taxon>Gunneridae</taxon>
        <taxon>Pentapetalae</taxon>
        <taxon>rosids</taxon>
        <taxon>fabids</taxon>
        <taxon>Fabales</taxon>
        <taxon>Fabaceae</taxon>
        <taxon>Papilionoideae</taxon>
        <taxon>50 kb inversion clade</taxon>
        <taxon>NPAAA clade</taxon>
        <taxon>Hologalegina</taxon>
        <taxon>IRL clade</taxon>
        <taxon>Trifolieae</taxon>
        <taxon>Medicago</taxon>
    </lineage>
</organism>